<evidence type="ECO:0000256" key="1">
    <source>
        <dbReference type="ARBA" id="ARBA00004496"/>
    </source>
</evidence>
<dbReference type="KEGG" id="bsb:Bresu_2505"/>
<evidence type="ECO:0000256" key="11">
    <source>
        <dbReference type="ARBA" id="ARBA00026073"/>
    </source>
</evidence>
<dbReference type="GO" id="GO:0008408">
    <property type="term" value="F:3'-5' exonuclease activity"/>
    <property type="evidence" value="ECO:0007669"/>
    <property type="project" value="InterPro"/>
</dbReference>
<evidence type="ECO:0000259" key="13">
    <source>
        <dbReference type="SMART" id="SM00481"/>
    </source>
</evidence>
<dbReference type="InterPro" id="IPR049821">
    <property type="entry name" value="PolIIIA_DnaE1_PHP"/>
</dbReference>
<dbReference type="Pfam" id="PF14579">
    <property type="entry name" value="HHH_6"/>
    <property type="match status" value="1"/>
</dbReference>
<dbReference type="GO" id="GO:0003887">
    <property type="term" value="F:DNA-directed DNA polymerase activity"/>
    <property type="evidence" value="ECO:0007669"/>
    <property type="project" value="UniProtKB-KW"/>
</dbReference>
<dbReference type="GO" id="GO:0006260">
    <property type="term" value="P:DNA replication"/>
    <property type="evidence" value="ECO:0007669"/>
    <property type="project" value="UniProtKB-KW"/>
</dbReference>
<evidence type="ECO:0000256" key="3">
    <source>
        <dbReference type="ARBA" id="ARBA00012417"/>
    </source>
</evidence>
<gene>
    <name evidence="14" type="ordered locus">Bresu_2505</name>
</gene>
<dbReference type="STRING" id="633149.Bresu_2505"/>
<dbReference type="Pfam" id="PF02811">
    <property type="entry name" value="PHP"/>
    <property type="match status" value="1"/>
</dbReference>
<dbReference type="InterPro" id="IPR029460">
    <property type="entry name" value="DNAPol_HHH"/>
</dbReference>
<dbReference type="EMBL" id="CP002102">
    <property type="protein sequence ID" value="ADL01814.1"/>
    <property type="molecule type" value="Genomic_DNA"/>
</dbReference>
<comment type="subunit">
    <text evidence="11">DNA polymerase III contains a core (composed of alpha, epsilon and theta chains) that associates with a tau subunit. This core dimerizes to form the POLIII' complex. PolIII' associates with the gamma complex (composed of gamma, delta, delta', psi and chi chains) and with the beta chain to form the complete DNA polymerase III complex.</text>
</comment>
<evidence type="ECO:0000256" key="8">
    <source>
        <dbReference type="ARBA" id="ARBA00022705"/>
    </source>
</evidence>
<evidence type="ECO:0000256" key="12">
    <source>
        <dbReference type="ARBA" id="ARBA00049244"/>
    </source>
</evidence>
<dbReference type="InterPro" id="IPR041931">
    <property type="entry name" value="DNA_pol3_alpha_thumb_dom"/>
</dbReference>
<dbReference type="SUPFAM" id="SSF89550">
    <property type="entry name" value="PHP domain-like"/>
    <property type="match status" value="1"/>
</dbReference>
<keyword evidence="5" id="KW-0963">Cytoplasm</keyword>
<dbReference type="Gene3D" id="1.10.150.870">
    <property type="match status" value="1"/>
</dbReference>
<protein>
    <recommendedName>
        <fullName evidence="4">DNA polymerase III subunit alpha</fullName>
        <ecNumber evidence="3">2.7.7.7</ecNumber>
    </recommendedName>
</protein>
<dbReference type="eggNOG" id="COG0587">
    <property type="taxonomic scope" value="Bacteria"/>
</dbReference>
<dbReference type="PANTHER" id="PTHR32294:SF0">
    <property type="entry name" value="DNA POLYMERASE III SUBUNIT ALPHA"/>
    <property type="match status" value="1"/>
</dbReference>
<dbReference type="InParanoid" id="D9QL00"/>
<dbReference type="NCBIfam" id="NF004226">
    <property type="entry name" value="PRK05673.1"/>
    <property type="match status" value="1"/>
</dbReference>
<dbReference type="InterPro" id="IPR004013">
    <property type="entry name" value="PHP_dom"/>
</dbReference>
<evidence type="ECO:0000313" key="14">
    <source>
        <dbReference type="EMBL" id="ADL01814.1"/>
    </source>
</evidence>
<accession>D9QL00</accession>
<dbReference type="InterPro" id="IPR004365">
    <property type="entry name" value="NA-bd_OB_tRNA"/>
</dbReference>
<dbReference type="GO" id="GO:0005737">
    <property type="term" value="C:cytoplasm"/>
    <property type="evidence" value="ECO:0007669"/>
    <property type="project" value="UniProtKB-SubCell"/>
</dbReference>
<dbReference type="Pfam" id="PF07733">
    <property type="entry name" value="DNA_pol3_alpha"/>
    <property type="match status" value="1"/>
</dbReference>
<organism evidence="14 15">
    <name type="scientific">Brevundimonas subvibrioides (strain ATCC 15264 / DSM 4735 / LMG 14903 / NBRC 16000 / CB 81)</name>
    <name type="common">Caulobacter subvibrioides</name>
    <dbReference type="NCBI Taxonomy" id="633149"/>
    <lineage>
        <taxon>Bacteria</taxon>
        <taxon>Pseudomonadati</taxon>
        <taxon>Pseudomonadota</taxon>
        <taxon>Alphaproteobacteria</taxon>
        <taxon>Caulobacterales</taxon>
        <taxon>Caulobacteraceae</taxon>
        <taxon>Brevundimonas</taxon>
    </lineage>
</organism>
<evidence type="ECO:0000313" key="15">
    <source>
        <dbReference type="Proteomes" id="UP000002696"/>
    </source>
</evidence>
<dbReference type="InterPro" id="IPR003141">
    <property type="entry name" value="Pol/His_phosphatase_N"/>
</dbReference>
<comment type="catalytic activity">
    <reaction evidence="12">
        <text>DNA(n) + a 2'-deoxyribonucleoside 5'-triphosphate = DNA(n+1) + diphosphate</text>
        <dbReference type="Rhea" id="RHEA:22508"/>
        <dbReference type="Rhea" id="RHEA-COMP:17339"/>
        <dbReference type="Rhea" id="RHEA-COMP:17340"/>
        <dbReference type="ChEBI" id="CHEBI:33019"/>
        <dbReference type="ChEBI" id="CHEBI:61560"/>
        <dbReference type="ChEBI" id="CHEBI:173112"/>
        <dbReference type="EC" id="2.7.7.7"/>
    </reaction>
</comment>
<dbReference type="EC" id="2.7.7.7" evidence="3"/>
<keyword evidence="6 14" id="KW-0808">Transferase</keyword>
<evidence type="ECO:0000256" key="5">
    <source>
        <dbReference type="ARBA" id="ARBA00022490"/>
    </source>
</evidence>
<dbReference type="Pfam" id="PF01336">
    <property type="entry name" value="tRNA_anti-codon"/>
    <property type="match status" value="1"/>
</dbReference>
<name>D9QL00_BRESC</name>
<dbReference type="Pfam" id="PF17657">
    <property type="entry name" value="DNA_pol3_finger"/>
    <property type="match status" value="1"/>
</dbReference>
<evidence type="ECO:0000256" key="4">
    <source>
        <dbReference type="ARBA" id="ARBA00019114"/>
    </source>
</evidence>
<reference evidence="15" key="1">
    <citation type="journal article" date="2011" name="J. Bacteriol.">
        <title>Genome sequences of eight morphologically diverse alphaproteobacteria.</title>
        <authorList>
            <consortium name="US DOE Joint Genome Institute"/>
            <person name="Brown P.J."/>
            <person name="Kysela D.T."/>
            <person name="Buechlein A."/>
            <person name="Hemmerich C."/>
            <person name="Brun Y.V."/>
        </authorList>
    </citation>
    <scope>NUCLEOTIDE SEQUENCE [LARGE SCALE GENOMIC DNA]</scope>
    <source>
        <strain evidence="15">ATCC 15264 / DSM 4735 / LMG 14903 / NBRC 16000 / CB 81</strain>
    </source>
</reference>
<keyword evidence="7 14" id="KW-0548">Nucleotidyltransferase</keyword>
<dbReference type="InterPro" id="IPR016195">
    <property type="entry name" value="Pol/histidinol_Pase-like"/>
</dbReference>
<dbReference type="NCBIfam" id="TIGR00594">
    <property type="entry name" value="polc"/>
    <property type="match status" value="1"/>
</dbReference>
<proteinExistence type="inferred from homology"/>
<keyword evidence="8" id="KW-0235">DNA replication</keyword>
<keyword evidence="15" id="KW-1185">Reference proteome</keyword>
<evidence type="ECO:0000256" key="7">
    <source>
        <dbReference type="ARBA" id="ARBA00022695"/>
    </source>
</evidence>
<dbReference type="Proteomes" id="UP000002696">
    <property type="component" value="Chromosome"/>
</dbReference>
<dbReference type="InterPro" id="IPR011708">
    <property type="entry name" value="DNA_pol3_alpha_NTPase_dom"/>
</dbReference>
<dbReference type="InterPro" id="IPR004805">
    <property type="entry name" value="DnaE2/DnaE/PolC"/>
</dbReference>
<dbReference type="CDD" id="cd04485">
    <property type="entry name" value="DnaE_OBF"/>
    <property type="match status" value="1"/>
</dbReference>
<dbReference type="FunCoup" id="D9QL00">
    <property type="interactions" value="367"/>
</dbReference>
<dbReference type="AlphaFoldDB" id="D9QL00"/>
<comment type="subcellular location">
    <subcellularLocation>
        <location evidence="1">Cytoplasm</location>
    </subcellularLocation>
</comment>
<evidence type="ECO:0000256" key="2">
    <source>
        <dbReference type="ARBA" id="ARBA00009496"/>
    </source>
</evidence>
<dbReference type="HOGENOM" id="CLU_001600_0_0_5"/>
<keyword evidence="9" id="KW-0239">DNA-directed DNA polymerase</keyword>
<dbReference type="GO" id="GO:0003676">
    <property type="term" value="F:nucleic acid binding"/>
    <property type="evidence" value="ECO:0007669"/>
    <property type="project" value="InterPro"/>
</dbReference>
<dbReference type="SMART" id="SM00481">
    <property type="entry name" value="POLIIIAc"/>
    <property type="match status" value="1"/>
</dbReference>
<sequence>MSRLRPDIEVQAISDTPAQTGFVHLRVRSAYSLLEGAIKAGKVGKLAADAGMPAVGVADRVNLFGALEFSEAAKSVGVQPLIACALPVTGIGGKRTERWAKVPTVVLICQDEPGWRNLCALSSSAYLDAGDEEPNVTWDQVVAHSAGLILLSGGPDGPVDPLFVQNKPAEGARALAAMAGAFGDRFYVELQRHGRPDEAAAERGLVEWAYGHDVPLVATNDVHYARQNQARSHDALLCIADGAFTGQEDRRRITDQHFFRTAAEMRTLFADLPEACDSTIEIARRCAFLVKTHPPILPRFDTGDGRTEPDELMHQAREGLKARLKLVTPSAPEADYWTRLEWEVGIITQMGFPGYFLIVSDFIKWAKSHGIPVGPGRGSGAGSLVAWALTITDLDPLRFGLLFERFLNPERVSMPDFDIDFCQERREEVITYVQERYGKDRVAQIITFGTLQARAVLRDVGRVLQMPLGQVDRLAKMIPNNPANPTTLAQAIEIEPRLREARDADRAVATLLETALELEGLYRNASTHAAGIVIGDRPLVELTPLYQDPRSDIPATQFNMKWVEPAGLVKFDFLGLKTLTVLDRAHGYLSRRGAAQDFNLLPLDDGKTYELMASGQTVGVFQLESQGMRDTLRKMRCGSIEEITALISLYRPGPMEMIDTYIDRKFGRAEVDYLHPSLTEVLTETYGVIIYQEQVMKIAQILAGYSLGEADLLRRAMGKKKKEEMDFQKARFIKGASEKSVPEQQSDSIFELVAKFAGYGFNKSHAAAYALISYQTGWLKANHPVEFFAASMSLDLSNTDKLAVFYQDARKFGVPVRAPDVNTSSADFDVTWEEGTGAVLYALGAIRNVGLEAMKHVVEVRETGGRFADIFDFLERVDPRAVNKRALEGLAKAGAFDSIHPNRRQLFEQADTLMAYCQSVAADRTSSQVSLFGADQAGASRPRLKSVEPWVGPERLDQELSAVGFYLSGHPLEDMEGALRRKRVTFVAEAVQRAEQGHDAFMMAGVVRRRQERASAKNGEKFAFVTFSDPTGEFECLFPPEQLRKCRDLLEVGSALMVRVRAKSSDGEVRFFGDDCSRLDALVDDSTVGLRVHVSARTTDPAAIQARLARALAQGKGGEITLIASLDGRREVEMRLPGRYRLDGALRGALKSAPGVLMLEEA</sequence>
<dbReference type="Gene3D" id="3.20.20.140">
    <property type="entry name" value="Metal-dependent hydrolases"/>
    <property type="match status" value="1"/>
</dbReference>
<feature type="domain" description="Polymerase/histidinol phosphatase N-terminal" evidence="13">
    <location>
        <begin position="23"/>
        <end position="90"/>
    </location>
</feature>
<dbReference type="InterPro" id="IPR040982">
    <property type="entry name" value="DNA_pol3_finger"/>
</dbReference>
<evidence type="ECO:0000256" key="6">
    <source>
        <dbReference type="ARBA" id="ARBA00022679"/>
    </source>
</evidence>
<dbReference type="CDD" id="cd07433">
    <property type="entry name" value="PHP_PolIIIA_DnaE1"/>
    <property type="match status" value="1"/>
</dbReference>
<dbReference type="Gene3D" id="1.10.10.1600">
    <property type="entry name" value="Bacterial DNA polymerase III alpha subunit, thumb domain"/>
    <property type="match status" value="1"/>
</dbReference>
<dbReference type="PANTHER" id="PTHR32294">
    <property type="entry name" value="DNA POLYMERASE III SUBUNIT ALPHA"/>
    <property type="match status" value="1"/>
</dbReference>
<evidence type="ECO:0000256" key="10">
    <source>
        <dbReference type="ARBA" id="ARBA00025611"/>
    </source>
</evidence>
<comment type="similarity">
    <text evidence="2">Belongs to the DNA polymerase type-C family. DnaE subfamily.</text>
</comment>
<evidence type="ECO:0000256" key="9">
    <source>
        <dbReference type="ARBA" id="ARBA00022932"/>
    </source>
</evidence>
<comment type="function">
    <text evidence="10">DNA polymerase III is a complex, multichain enzyme responsible for most of the replicative synthesis in bacteria. This DNA polymerase also exhibits 3' to 5' exonuclease activity. The alpha chain is the DNA polymerase.</text>
</comment>